<accession>A0A1A9N6I5</accession>
<dbReference type="InterPro" id="IPR032710">
    <property type="entry name" value="NTF2-like_dom_sf"/>
</dbReference>
<dbReference type="Proteomes" id="UP000078116">
    <property type="component" value="Unassembled WGS sequence"/>
</dbReference>
<dbReference type="EMBL" id="LXKA01000221">
    <property type="protein sequence ID" value="OAJ60998.1"/>
    <property type="molecule type" value="Genomic_DNA"/>
</dbReference>
<reference evidence="2 3" key="1">
    <citation type="submission" date="2016-04" db="EMBL/GenBank/DDBJ databases">
        <title>Reclassification of Paraburkholderia panaciterrae (Farh et al. 2015) Dobritsa &amp; Samadpour 2016 as a later homotypic synonym of Paraburkholderia ginsengiterrae (Farh et al. 2015) Dobritsa &amp; Samadpour 2016.</title>
        <authorList>
            <person name="Dobritsa A.P."/>
            <person name="Kutumbaka K."/>
            <person name="Samadpour M."/>
        </authorList>
    </citation>
    <scope>NUCLEOTIDE SEQUENCE [LARGE SCALE GENOMIC DNA]</scope>
    <source>
        <strain evidence="2 3">DCY85</strain>
    </source>
</reference>
<comment type="caution">
    <text evidence="2">The sequence shown here is derived from an EMBL/GenBank/DDBJ whole genome shotgun (WGS) entry which is preliminary data.</text>
</comment>
<name>A0A1A9N6I5_9BURK</name>
<organism evidence="2 3">
    <name type="scientific">Paraburkholderia ginsengiterrae</name>
    <dbReference type="NCBI Taxonomy" id="1462993"/>
    <lineage>
        <taxon>Bacteria</taxon>
        <taxon>Pseudomonadati</taxon>
        <taxon>Pseudomonadota</taxon>
        <taxon>Betaproteobacteria</taxon>
        <taxon>Burkholderiales</taxon>
        <taxon>Burkholderiaceae</taxon>
        <taxon>Paraburkholderia</taxon>
    </lineage>
</organism>
<dbReference type="OrthoDB" id="4571298at2"/>
<dbReference type="SUPFAM" id="SSF54427">
    <property type="entry name" value="NTF2-like"/>
    <property type="match status" value="1"/>
</dbReference>
<gene>
    <name evidence="2" type="ORF">A6V37_02500</name>
</gene>
<feature type="domain" description="SnoaL-like" evidence="1">
    <location>
        <begin position="59"/>
        <end position="156"/>
    </location>
</feature>
<evidence type="ECO:0000259" key="1">
    <source>
        <dbReference type="Pfam" id="PF13577"/>
    </source>
</evidence>
<dbReference type="Pfam" id="PF13577">
    <property type="entry name" value="SnoaL_4"/>
    <property type="match status" value="1"/>
</dbReference>
<dbReference type="Gene3D" id="3.10.450.50">
    <property type="match status" value="1"/>
</dbReference>
<sequence length="194" mass="21942">MAERDTPVLSLEARVARLEAVDAIRSLKARYGALADAKYTSDYQRQPPHVMREIALQQAACFTERAVWIGGAGFGNDLTGRAALGEWFQRSPWRFAMHYYVSEELEVTDATHATGTWRLWQLALRDDDAHAVLLGAVTNEKYERTPTGTWLISEMRFTQLHMMEPDDRMLPLASDFASLTALRKSACSEMTRTV</sequence>
<dbReference type="STRING" id="1462993.A6V36_08170"/>
<dbReference type="RefSeq" id="WP_064286142.1">
    <property type="nucleotide sequence ID" value="NZ_LXKA01000221.1"/>
</dbReference>
<proteinExistence type="predicted"/>
<evidence type="ECO:0000313" key="2">
    <source>
        <dbReference type="EMBL" id="OAJ60998.1"/>
    </source>
</evidence>
<dbReference type="InterPro" id="IPR037401">
    <property type="entry name" value="SnoaL-like"/>
</dbReference>
<dbReference type="AlphaFoldDB" id="A0A1A9N6I5"/>
<evidence type="ECO:0000313" key="3">
    <source>
        <dbReference type="Proteomes" id="UP000078116"/>
    </source>
</evidence>
<protein>
    <recommendedName>
        <fullName evidence="1">SnoaL-like domain-containing protein</fullName>
    </recommendedName>
</protein>